<sequence>MMVQNFFGGPLVRQYVVVILVNLSLFSCGLGLSWPSPVLVKLRDVDSPVLDKPITEEEGSWIVSIGFLTGVFCNFIPGLILDRIGRKYCILIGIIPKIMSALFLLFASKVWMLFLGRALNGMSDAFIFTVVPMYASEVASVSF</sequence>
<dbReference type="InterPro" id="IPR005828">
    <property type="entry name" value="MFS_sugar_transport-like"/>
</dbReference>
<evidence type="ECO:0000256" key="2">
    <source>
        <dbReference type="ARBA" id="ARBA00022692"/>
    </source>
</evidence>
<protein>
    <recommendedName>
        <fullName evidence="6">Major facilitator superfamily (MFS) profile domain-containing protein</fullName>
    </recommendedName>
</protein>
<evidence type="ECO:0000313" key="7">
    <source>
        <dbReference type="EMBL" id="CAG9794714.1"/>
    </source>
</evidence>
<evidence type="ECO:0000256" key="3">
    <source>
        <dbReference type="ARBA" id="ARBA00022989"/>
    </source>
</evidence>
<name>A0A9N9WJ20_9NEOP</name>
<feature type="domain" description="Major facilitator superfamily (MFS) profile" evidence="6">
    <location>
        <begin position="17"/>
        <end position="143"/>
    </location>
</feature>
<reference evidence="7" key="1">
    <citation type="submission" date="2021-12" db="EMBL/GenBank/DDBJ databases">
        <authorList>
            <person name="King R."/>
        </authorList>
    </citation>
    <scope>NUCLEOTIDE SEQUENCE</scope>
</reference>
<dbReference type="OrthoDB" id="8120565at2759"/>
<keyword evidence="2 5" id="KW-0812">Transmembrane</keyword>
<evidence type="ECO:0000313" key="8">
    <source>
        <dbReference type="Proteomes" id="UP001153714"/>
    </source>
</evidence>
<comment type="subcellular location">
    <subcellularLocation>
        <location evidence="1">Membrane</location>
        <topology evidence="1">Multi-pass membrane protein</topology>
    </subcellularLocation>
</comment>
<dbReference type="AlphaFoldDB" id="A0A9N9WJ20"/>
<evidence type="ECO:0000256" key="4">
    <source>
        <dbReference type="ARBA" id="ARBA00023136"/>
    </source>
</evidence>
<dbReference type="EMBL" id="OU893338">
    <property type="protein sequence ID" value="CAG9794714.1"/>
    <property type="molecule type" value="Genomic_DNA"/>
</dbReference>
<evidence type="ECO:0000256" key="5">
    <source>
        <dbReference type="SAM" id="Phobius"/>
    </source>
</evidence>
<dbReference type="InterPro" id="IPR050549">
    <property type="entry name" value="MFS_Trehalose_Transporter"/>
</dbReference>
<gene>
    <name evidence="7" type="ORF">DIATSA_LOCUS12066</name>
</gene>
<keyword evidence="8" id="KW-1185">Reference proteome</keyword>
<dbReference type="Proteomes" id="UP001153714">
    <property type="component" value="Chromosome 7"/>
</dbReference>
<evidence type="ECO:0000259" key="6">
    <source>
        <dbReference type="PROSITE" id="PS50850"/>
    </source>
</evidence>
<keyword evidence="4 5" id="KW-0472">Membrane</keyword>
<dbReference type="PANTHER" id="PTHR48021:SF1">
    <property type="entry name" value="GH07001P-RELATED"/>
    <property type="match status" value="1"/>
</dbReference>
<dbReference type="PANTHER" id="PTHR48021">
    <property type="match status" value="1"/>
</dbReference>
<dbReference type="GO" id="GO:0016020">
    <property type="term" value="C:membrane"/>
    <property type="evidence" value="ECO:0007669"/>
    <property type="project" value="UniProtKB-SubCell"/>
</dbReference>
<feature type="transmembrane region" description="Helical" evidence="5">
    <location>
        <begin position="12"/>
        <end position="34"/>
    </location>
</feature>
<feature type="transmembrane region" description="Helical" evidence="5">
    <location>
        <begin position="61"/>
        <end position="81"/>
    </location>
</feature>
<organism evidence="7 8">
    <name type="scientific">Diatraea saccharalis</name>
    <name type="common">sugarcane borer</name>
    <dbReference type="NCBI Taxonomy" id="40085"/>
    <lineage>
        <taxon>Eukaryota</taxon>
        <taxon>Metazoa</taxon>
        <taxon>Ecdysozoa</taxon>
        <taxon>Arthropoda</taxon>
        <taxon>Hexapoda</taxon>
        <taxon>Insecta</taxon>
        <taxon>Pterygota</taxon>
        <taxon>Neoptera</taxon>
        <taxon>Endopterygota</taxon>
        <taxon>Lepidoptera</taxon>
        <taxon>Glossata</taxon>
        <taxon>Ditrysia</taxon>
        <taxon>Pyraloidea</taxon>
        <taxon>Crambidae</taxon>
        <taxon>Crambinae</taxon>
        <taxon>Diatraea</taxon>
    </lineage>
</organism>
<evidence type="ECO:0000256" key="1">
    <source>
        <dbReference type="ARBA" id="ARBA00004141"/>
    </source>
</evidence>
<reference evidence="7" key="2">
    <citation type="submission" date="2022-10" db="EMBL/GenBank/DDBJ databases">
        <authorList>
            <consortium name="ENA_rothamsted_submissions"/>
            <consortium name="culmorum"/>
            <person name="King R."/>
        </authorList>
    </citation>
    <scope>NUCLEOTIDE SEQUENCE</scope>
</reference>
<feature type="transmembrane region" description="Helical" evidence="5">
    <location>
        <begin position="88"/>
        <end position="114"/>
    </location>
</feature>
<keyword evidence="3 5" id="KW-1133">Transmembrane helix</keyword>
<proteinExistence type="predicted"/>
<dbReference type="PROSITE" id="PS50850">
    <property type="entry name" value="MFS"/>
    <property type="match status" value="1"/>
</dbReference>
<accession>A0A9N9WJ20</accession>
<dbReference type="InterPro" id="IPR020846">
    <property type="entry name" value="MFS_dom"/>
</dbReference>
<dbReference type="SUPFAM" id="SSF103473">
    <property type="entry name" value="MFS general substrate transporter"/>
    <property type="match status" value="1"/>
</dbReference>
<dbReference type="Gene3D" id="1.20.1250.20">
    <property type="entry name" value="MFS general substrate transporter like domains"/>
    <property type="match status" value="1"/>
</dbReference>
<dbReference type="Pfam" id="PF00083">
    <property type="entry name" value="Sugar_tr"/>
    <property type="match status" value="1"/>
</dbReference>
<dbReference type="InterPro" id="IPR036259">
    <property type="entry name" value="MFS_trans_sf"/>
</dbReference>
<dbReference type="GO" id="GO:0022857">
    <property type="term" value="F:transmembrane transporter activity"/>
    <property type="evidence" value="ECO:0007669"/>
    <property type="project" value="InterPro"/>
</dbReference>